<dbReference type="AlphaFoldDB" id="A0A495A278"/>
<dbReference type="RefSeq" id="WP_121204272.1">
    <property type="nucleotide sequence ID" value="NZ_RBZP01000006.1"/>
</dbReference>
<evidence type="ECO:0000313" key="2">
    <source>
        <dbReference type="Proteomes" id="UP000269301"/>
    </source>
</evidence>
<gene>
    <name evidence="1" type="ORF">D8M06_10055</name>
</gene>
<dbReference type="OrthoDB" id="2647637at2"/>
<name>A0A495A278_9BACI</name>
<evidence type="ECO:0000313" key="1">
    <source>
        <dbReference type="EMBL" id="RKQ33542.1"/>
    </source>
</evidence>
<keyword evidence="2" id="KW-1185">Reference proteome</keyword>
<dbReference type="EMBL" id="RBZP01000006">
    <property type="protein sequence ID" value="RKQ33542.1"/>
    <property type="molecule type" value="Genomic_DNA"/>
</dbReference>
<comment type="caution">
    <text evidence="1">The sequence shown here is derived from an EMBL/GenBank/DDBJ whole genome shotgun (WGS) entry which is preliminary data.</text>
</comment>
<sequence>MTVIDFQAAKKWSKIPKNLQEKLLQNVFCPKCGVTKITDYSLNDDEFGIILDGSCSKCGKEVSRLVEEA</sequence>
<organism evidence="1 2">
    <name type="scientific">Oceanobacillus halophilus</name>
    <dbReference type="NCBI Taxonomy" id="930130"/>
    <lineage>
        <taxon>Bacteria</taxon>
        <taxon>Bacillati</taxon>
        <taxon>Bacillota</taxon>
        <taxon>Bacilli</taxon>
        <taxon>Bacillales</taxon>
        <taxon>Bacillaceae</taxon>
        <taxon>Oceanobacillus</taxon>
    </lineage>
</organism>
<proteinExistence type="predicted"/>
<accession>A0A495A278</accession>
<reference evidence="1 2" key="1">
    <citation type="journal article" date="2016" name="Int. J. Syst. Evol. Microbiol.">
        <title>Oceanobacillus halophilus sp. nov., a novel moderately halophilic bacterium from a hypersaline lake.</title>
        <authorList>
            <person name="Amoozegar M.A."/>
            <person name="Bagheri M."/>
            <person name="Makhdoumi A."/>
            <person name="Nikou M.M."/>
            <person name="Fazeli S.A.S."/>
            <person name="Schumann P."/>
            <person name="Sproer C."/>
            <person name="Sanchez-Porro C."/>
            <person name="Ventosa A."/>
        </authorList>
    </citation>
    <scope>NUCLEOTIDE SEQUENCE [LARGE SCALE GENOMIC DNA]</scope>
    <source>
        <strain evidence="1 2">DSM 23996</strain>
    </source>
</reference>
<protein>
    <submittedName>
        <fullName evidence="1">Uncharacterized protein</fullName>
    </submittedName>
</protein>
<dbReference type="Proteomes" id="UP000269301">
    <property type="component" value="Unassembled WGS sequence"/>
</dbReference>